<accession>A0A3G5AI15</accession>
<protein>
    <submittedName>
        <fullName evidence="1">Uncharacterized protein</fullName>
    </submittedName>
</protein>
<name>A0A3G5AI15_9VIRU</name>
<gene>
    <name evidence="1" type="ORF">Sylvanvirus10_3</name>
</gene>
<proteinExistence type="predicted"/>
<reference evidence="1" key="1">
    <citation type="submission" date="2018-10" db="EMBL/GenBank/DDBJ databases">
        <title>Hidden diversity of soil giant viruses.</title>
        <authorList>
            <person name="Schulz F."/>
            <person name="Alteio L."/>
            <person name="Goudeau D."/>
            <person name="Ryan E.M."/>
            <person name="Malmstrom R.R."/>
            <person name="Blanchard J."/>
            <person name="Woyke T."/>
        </authorList>
    </citation>
    <scope>NUCLEOTIDE SEQUENCE</scope>
    <source>
        <strain evidence="1">SYV1</strain>
    </source>
</reference>
<organism evidence="1">
    <name type="scientific">Sylvanvirus sp</name>
    <dbReference type="NCBI Taxonomy" id="2487774"/>
    <lineage>
        <taxon>Viruses</taxon>
    </lineage>
</organism>
<sequence length="133" mass="16107">MFAKTGDKALSIDEYIKIIRCIHESPFSLWCDERKCFEAEGLSSRFIEAHMKNMKVFDLRVFEPVDAEDFSKNYVLLKNHPEWIGRLQELQSKSTYWRLLIDNWTILERLYELQDLHQLTRYMKDLRNDNTKR</sequence>
<dbReference type="EMBL" id="MK072516">
    <property type="protein sequence ID" value="AYV86806.1"/>
    <property type="molecule type" value="Genomic_DNA"/>
</dbReference>
<evidence type="ECO:0000313" key="1">
    <source>
        <dbReference type="EMBL" id="AYV86806.1"/>
    </source>
</evidence>